<evidence type="ECO:0000256" key="3">
    <source>
        <dbReference type="ARBA" id="ARBA00022806"/>
    </source>
</evidence>
<dbReference type="Proteomes" id="UP001152747">
    <property type="component" value="Unassembled WGS sequence"/>
</dbReference>
<organism evidence="6 7">
    <name type="scientific">Caenorhabditis angaria</name>
    <dbReference type="NCBI Taxonomy" id="860376"/>
    <lineage>
        <taxon>Eukaryota</taxon>
        <taxon>Metazoa</taxon>
        <taxon>Ecdysozoa</taxon>
        <taxon>Nematoda</taxon>
        <taxon>Chromadorea</taxon>
        <taxon>Rhabditida</taxon>
        <taxon>Rhabditina</taxon>
        <taxon>Rhabditomorpha</taxon>
        <taxon>Rhabditoidea</taxon>
        <taxon>Rhabditidae</taxon>
        <taxon>Peloderinae</taxon>
        <taxon>Caenorhabditis</taxon>
    </lineage>
</organism>
<evidence type="ECO:0000313" key="7">
    <source>
        <dbReference type="Proteomes" id="UP001152747"/>
    </source>
</evidence>
<dbReference type="Pfam" id="PF13245">
    <property type="entry name" value="AAA_19"/>
    <property type="match status" value="1"/>
</dbReference>
<dbReference type="GO" id="GO:0043139">
    <property type="term" value="F:5'-3' DNA helicase activity"/>
    <property type="evidence" value="ECO:0007669"/>
    <property type="project" value="TreeGrafter"/>
</dbReference>
<sequence length="979" mass="111744">MASVIQTKSNTTQNIRTINQSHDWIKKFEHCFYHPEIDNNSGIAEKFENILRFRLLWTFSTLPIFTFDEMMKERLPNSSKFKYTTEVPEDGILYRIISRSANGNYYHAVPLHSIFGAEPCSHLRNIAICAASRDISFPNEKFTSFTFLRPGFIISVKCMARCTEFNNAQNDLNKDFKTNLPTTVALEYEIVHRDMPFWTRLLVFKVGRTLRAIAGEHHFLASPYAIIRCSTLRNNKLLVNVFDEMAEGDFGVIDACISRPIDGIQRFPRYFRNNMTYDLDKEFINESNNCRIKSVRFPNFEPAIMDISSKFMTSEEYLDGLRTSFDFDHIIDNIKFINCSLKVARIRDCNLPGYNQIVSNGIPNNIKEFSQNSVSFTIELSPVSDGNTFPTDVHLMVFGEKETVPCNVRTVSPGTNQESILLKVIAKSEDIEGFLMFLKEHESREEPIYCRQEACSKYAPSKFRYGWAYNRETVSGRKTPAHHAQFLLEQLFFNENQQGLEYRPTPNQFEIMAEESREIFNIQPTPDQLRTMIAAEKIENLLVIDTPAGGGKTTSIAFCAAMFARKTQSEIIAVLTSSNSKIIETIESVVRTDAAENLRIMNITSSEASQTNYDSNDVLKSVIIDVVEKANRLQFPPRTPNNQFMLIAAYGYANTVLKIYAGLVPSEYLDVNHQGNRGSDLPENWTPIKTLFTVGFFFYKPNIIVGNLSLMFKLNKYMKLKINTVIVDECSNISIYSLFESLLPFGNVQKYLLFGDSAQLAEHSGEKSLQTLLPNSIEVLRTKNIRITHRTTHRLQAPVVEFINYHFYSNFEEKTILRTIAPPPLRISDTIVKIASSFITFHCISPKQHVGAIKNEENREEANEICDFVGRQILNGIQPADIMIVTFYKKQQFMISKMLMERKLNISVRTVRQAIGTTSKLVVVSLTRKFAGQGDLVENPRAILTAMSRSEGHTVVFGDGCYIRNSGIWNSMKEFTGTW</sequence>
<dbReference type="EMBL" id="CANHGI010000001">
    <property type="protein sequence ID" value="CAI5440362.1"/>
    <property type="molecule type" value="Genomic_DNA"/>
</dbReference>
<proteinExistence type="predicted"/>
<name>A0A9P1MUP1_9PELO</name>
<reference evidence="6" key="1">
    <citation type="submission" date="2022-11" db="EMBL/GenBank/DDBJ databases">
        <authorList>
            <person name="Kikuchi T."/>
        </authorList>
    </citation>
    <scope>NUCLEOTIDE SEQUENCE</scope>
    <source>
        <strain evidence="6">PS1010</strain>
    </source>
</reference>
<dbReference type="OrthoDB" id="6513042at2759"/>
<evidence type="ECO:0000256" key="2">
    <source>
        <dbReference type="ARBA" id="ARBA00022801"/>
    </source>
</evidence>
<dbReference type="Gene3D" id="3.40.50.300">
    <property type="entry name" value="P-loop containing nucleotide triphosphate hydrolases"/>
    <property type="match status" value="2"/>
</dbReference>
<dbReference type="PANTHER" id="PTHR43788">
    <property type="entry name" value="DNA2/NAM7 HELICASE FAMILY MEMBER"/>
    <property type="match status" value="1"/>
</dbReference>
<evidence type="ECO:0000256" key="1">
    <source>
        <dbReference type="ARBA" id="ARBA00022741"/>
    </source>
</evidence>
<dbReference type="GO" id="GO:0005524">
    <property type="term" value="F:ATP binding"/>
    <property type="evidence" value="ECO:0007669"/>
    <property type="project" value="UniProtKB-KW"/>
</dbReference>
<dbReference type="InterPro" id="IPR050534">
    <property type="entry name" value="Coronavir_polyprotein_1ab"/>
</dbReference>
<evidence type="ECO:0000256" key="4">
    <source>
        <dbReference type="ARBA" id="ARBA00022840"/>
    </source>
</evidence>
<comment type="caution">
    <text evidence="6">The sequence shown here is derived from an EMBL/GenBank/DDBJ whole genome shotgun (WGS) entry which is preliminary data.</text>
</comment>
<accession>A0A9P1MUP1</accession>
<evidence type="ECO:0000259" key="5">
    <source>
        <dbReference type="Pfam" id="PF13087"/>
    </source>
</evidence>
<keyword evidence="2" id="KW-0378">Hydrolase</keyword>
<dbReference type="GO" id="GO:0016787">
    <property type="term" value="F:hydrolase activity"/>
    <property type="evidence" value="ECO:0007669"/>
    <property type="project" value="UniProtKB-KW"/>
</dbReference>
<dbReference type="Pfam" id="PF13087">
    <property type="entry name" value="AAA_12"/>
    <property type="match status" value="1"/>
</dbReference>
<dbReference type="AlphaFoldDB" id="A0A9P1MUP1"/>
<gene>
    <name evidence="6" type="ORF">CAMP_LOCUS2999</name>
</gene>
<keyword evidence="4" id="KW-0067">ATP-binding</keyword>
<keyword evidence="7" id="KW-1185">Reference proteome</keyword>
<dbReference type="PANTHER" id="PTHR43788:SF16">
    <property type="entry name" value="HELICASE WITH ZINC FINGER 2"/>
    <property type="match status" value="1"/>
</dbReference>
<dbReference type="InterPro" id="IPR027417">
    <property type="entry name" value="P-loop_NTPase"/>
</dbReference>
<protein>
    <recommendedName>
        <fullName evidence="5">DNA2/NAM7 helicase-like C-terminal domain-containing protein</fullName>
    </recommendedName>
</protein>
<evidence type="ECO:0000313" key="6">
    <source>
        <dbReference type="EMBL" id="CAI5440362.1"/>
    </source>
</evidence>
<dbReference type="SUPFAM" id="SSF52540">
    <property type="entry name" value="P-loop containing nucleoside triphosphate hydrolases"/>
    <property type="match status" value="1"/>
</dbReference>
<dbReference type="InterPro" id="IPR041679">
    <property type="entry name" value="DNA2/NAM7-like_C"/>
</dbReference>
<keyword evidence="1" id="KW-0547">Nucleotide-binding</keyword>
<feature type="domain" description="DNA2/NAM7 helicase-like C-terminal" evidence="5">
    <location>
        <begin position="786"/>
        <end position="959"/>
    </location>
</feature>
<keyword evidence="3" id="KW-0347">Helicase</keyword>